<dbReference type="InterPro" id="IPR051907">
    <property type="entry name" value="DoxX-like_oxidoreductase"/>
</dbReference>
<evidence type="ECO:0000256" key="2">
    <source>
        <dbReference type="ARBA" id="ARBA00022475"/>
    </source>
</evidence>
<evidence type="ECO:0000256" key="6">
    <source>
        <dbReference type="SAM" id="Phobius"/>
    </source>
</evidence>
<gene>
    <name evidence="7" type="ORF">LCGC14_0024930</name>
</gene>
<evidence type="ECO:0008006" key="8">
    <source>
        <dbReference type="Google" id="ProtNLM"/>
    </source>
</evidence>
<protein>
    <recommendedName>
        <fullName evidence="8">DoxX family protein</fullName>
    </recommendedName>
</protein>
<proteinExistence type="predicted"/>
<feature type="transmembrane region" description="Helical" evidence="6">
    <location>
        <begin position="89"/>
        <end position="108"/>
    </location>
</feature>
<keyword evidence="4 6" id="KW-1133">Transmembrane helix</keyword>
<dbReference type="Pfam" id="PF07681">
    <property type="entry name" value="DoxX"/>
    <property type="match status" value="1"/>
</dbReference>
<reference evidence="7" key="1">
    <citation type="journal article" date="2015" name="Nature">
        <title>Complex archaea that bridge the gap between prokaryotes and eukaryotes.</title>
        <authorList>
            <person name="Spang A."/>
            <person name="Saw J.H."/>
            <person name="Jorgensen S.L."/>
            <person name="Zaremba-Niedzwiedzka K."/>
            <person name="Martijn J."/>
            <person name="Lind A.E."/>
            <person name="van Eijk R."/>
            <person name="Schleper C."/>
            <person name="Guy L."/>
            <person name="Ettema T.J."/>
        </authorList>
    </citation>
    <scope>NUCLEOTIDE SEQUENCE</scope>
</reference>
<evidence type="ECO:0000256" key="4">
    <source>
        <dbReference type="ARBA" id="ARBA00022989"/>
    </source>
</evidence>
<comment type="subcellular location">
    <subcellularLocation>
        <location evidence="1">Cell membrane</location>
        <topology evidence="1">Multi-pass membrane protein</topology>
    </subcellularLocation>
</comment>
<evidence type="ECO:0000256" key="5">
    <source>
        <dbReference type="ARBA" id="ARBA00023136"/>
    </source>
</evidence>
<name>A0A0F9WEW1_9ZZZZ</name>
<dbReference type="PANTHER" id="PTHR33452:SF1">
    <property type="entry name" value="INNER MEMBRANE PROTEIN YPHA-RELATED"/>
    <property type="match status" value="1"/>
</dbReference>
<dbReference type="InterPro" id="IPR032808">
    <property type="entry name" value="DoxX"/>
</dbReference>
<sequence length="146" mass="16010">MSISGAINRGVDSIGNNTQTLAWTLLRVLASAMFMTHGWPKMFGEQAQPFLGGMGFFGIDLYVNMLWIAGAIELFGGALLVLGLFTRYVALLAAILMVMAYLTAHPAWFPTLNNGELATMYFLVYFAIFAFGPGKISLDSMIRGRR</sequence>
<organism evidence="7">
    <name type="scientific">marine sediment metagenome</name>
    <dbReference type="NCBI Taxonomy" id="412755"/>
    <lineage>
        <taxon>unclassified sequences</taxon>
        <taxon>metagenomes</taxon>
        <taxon>ecological metagenomes</taxon>
    </lineage>
</organism>
<dbReference type="AlphaFoldDB" id="A0A0F9WEW1"/>
<dbReference type="EMBL" id="LAZR01000004">
    <property type="protein sequence ID" value="KKO11008.1"/>
    <property type="molecule type" value="Genomic_DNA"/>
</dbReference>
<keyword evidence="3 6" id="KW-0812">Transmembrane</keyword>
<dbReference type="PANTHER" id="PTHR33452">
    <property type="entry name" value="OXIDOREDUCTASE CATD-RELATED"/>
    <property type="match status" value="1"/>
</dbReference>
<dbReference type="GO" id="GO:0005886">
    <property type="term" value="C:plasma membrane"/>
    <property type="evidence" value="ECO:0007669"/>
    <property type="project" value="UniProtKB-SubCell"/>
</dbReference>
<feature type="transmembrane region" description="Helical" evidence="6">
    <location>
        <begin position="59"/>
        <end position="82"/>
    </location>
</feature>
<feature type="transmembrane region" description="Helical" evidence="6">
    <location>
        <begin position="120"/>
        <end position="138"/>
    </location>
</feature>
<keyword evidence="2" id="KW-1003">Cell membrane</keyword>
<evidence type="ECO:0000256" key="1">
    <source>
        <dbReference type="ARBA" id="ARBA00004651"/>
    </source>
</evidence>
<evidence type="ECO:0000256" key="3">
    <source>
        <dbReference type="ARBA" id="ARBA00022692"/>
    </source>
</evidence>
<feature type="transmembrane region" description="Helical" evidence="6">
    <location>
        <begin position="21"/>
        <end position="39"/>
    </location>
</feature>
<evidence type="ECO:0000313" key="7">
    <source>
        <dbReference type="EMBL" id="KKO11008.1"/>
    </source>
</evidence>
<accession>A0A0F9WEW1</accession>
<keyword evidence="5 6" id="KW-0472">Membrane</keyword>
<comment type="caution">
    <text evidence="7">The sequence shown here is derived from an EMBL/GenBank/DDBJ whole genome shotgun (WGS) entry which is preliminary data.</text>
</comment>